<evidence type="ECO:0008006" key="3">
    <source>
        <dbReference type="Google" id="ProtNLM"/>
    </source>
</evidence>
<accession>A0A8J3BQG3</accession>
<comment type="caution">
    <text evidence="1">The sequence shown here is derived from an EMBL/GenBank/DDBJ whole genome shotgun (WGS) entry which is preliminary data.</text>
</comment>
<reference evidence="1" key="1">
    <citation type="journal article" date="2014" name="Int. J. Syst. Evol. Microbiol.">
        <title>Complete genome sequence of Corynebacterium casei LMG S-19264T (=DSM 44701T), isolated from a smear-ripened cheese.</title>
        <authorList>
            <consortium name="US DOE Joint Genome Institute (JGI-PGF)"/>
            <person name="Walter F."/>
            <person name="Albersmeier A."/>
            <person name="Kalinowski J."/>
            <person name="Ruckert C."/>
        </authorList>
    </citation>
    <scope>NUCLEOTIDE SEQUENCE</scope>
    <source>
        <strain evidence="1">JCM 3091</strain>
    </source>
</reference>
<keyword evidence="2" id="KW-1185">Reference proteome</keyword>
<dbReference type="EMBL" id="BMQC01000018">
    <property type="protein sequence ID" value="GGK40651.1"/>
    <property type="molecule type" value="Genomic_DNA"/>
</dbReference>
<dbReference type="Proteomes" id="UP000662200">
    <property type="component" value="Unassembled WGS sequence"/>
</dbReference>
<name>A0A8J3BQG3_9ACTN</name>
<evidence type="ECO:0000313" key="2">
    <source>
        <dbReference type="Proteomes" id="UP000662200"/>
    </source>
</evidence>
<sequence>MGPWNLHHAAWSQSQRSLRVRCVARLAELDLSLPVPFDPERFCRDLAHRRGRPIHLMPLPRDRTQAPCGLWIGLEDRDIITYDPGQSRLHRDHIIAHETAHMILDHPSQLDPAALSTLLPHLSTRLIRRVLGRHPLMRGPQEREAEQLAAIMLNWGDEGLPVADSAGGGQVRRWTSMFDASRRWHG</sequence>
<dbReference type="AlphaFoldDB" id="A0A8J3BQG3"/>
<evidence type="ECO:0000313" key="1">
    <source>
        <dbReference type="EMBL" id="GGK40651.1"/>
    </source>
</evidence>
<reference evidence="1" key="2">
    <citation type="submission" date="2020-09" db="EMBL/GenBank/DDBJ databases">
        <authorList>
            <person name="Sun Q."/>
            <person name="Ohkuma M."/>
        </authorList>
    </citation>
    <scope>NUCLEOTIDE SEQUENCE</scope>
    <source>
        <strain evidence="1">JCM 3091</strain>
    </source>
</reference>
<gene>
    <name evidence="1" type="ORF">GCM10010124_36840</name>
</gene>
<proteinExistence type="predicted"/>
<protein>
    <recommendedName>
        <fullName evidence="3">IrrE N-terminal-like domain-containing protein</fullName>
    </recommendedName>
</protein>
<organism evidence="1 2">
    <name type="scientific">Pilimelia terevasa</name>
    <dbReference type="NCBI Taxonomy" id="53372"/>
    <lineage>
        <taxon>Bacteria</taxon>
        <taxon>Bacillati</taxon>
        <taxon>Actinomycetota</taxon>
        <taxon>Actinomycetes</taxon>
        <taxon>Micromonosporales</taxon>
        <taxon>Micromonosporaceae</taxon>
        <taxon>Pilimelia</taxon>
    </lineage>
</organism>